<reference evidence="1 2" key="1">
    <citation type="submission" date="2022-04" db="EMBL/GenBank/DDBJ databases">
        <authorList>
            <person name="Grouzdev D.S."/>
            <person name="Pantiukh K.S."/>
            <person name="Krutkina M.S."/>
        </authorList>
    </citation>
    <scope>NUCLEOTIDE SEQUENCE [LARGE SCALE GENOMIC DNA]</scope>
    <source>
        <strain evidence="1 2">6x-1</strain>
    </source>
</reference>
<keyword evidence="2" id="KW-1185">Reference proteome</keyword>
<dbReference type="EMBL" id="JALKCH010000006">
    <property type="protein sequence ID" value="MCK0197388.1"/>
    <property type="molecule type" value="Genomic_DNA"/>
</dbReference>
<evidence type="ECO:0000313" key="2">
    <source>
        <dbReference type="Proteomes" id="UP001203284"/>
    </source>
</evidence>
<comment type="caution">
    <text evidence="1">The sequence shown here is derived from an EMBL/GenBank/DDBJ whole genome shotgun (WGS) entry which is preliminary data.</text>
</comment>
<dbReference type="Pfam" id="PF05973">
    <property type="entry name" value="Gp49"/>
    <property type="match status" value="1"/>
</dbReference>
<proteinExistence type="predicted"/>
<protein>
    <submittedName>
        <fullName evidence="1">Type II toxin-antitoxin system RelE/ParE family toxin</fullName>
    </submittedName>
</protein>
<accession>A0ABT0DBQ0</accession>
<dbReference type="InterPro" id="IPR009241">
    <property type="entry name" value="HigB-like"/>
</dbReference>
<sequence length="29" mass="3540">MIVRIFEKKTQKTPRKELELARQRAKEVL</sequence>
<evidence type="ECO:0000313" key="1">
    <source>
        <dbReference type="EMBL" id="MCK0197388.1"/>
    </source>
</evidence>
<gene>
    <name evidence="1" type="ORF">MWN34_10735</name>
</gene>
<organism evidence="1 2">
    <name type="scientific">Ancylobacter crimeensis</name>
    <dbReference type="NCBI Taxonomy" id="2579147"/>
    <lineage>
        <taxon>Bacteria</taxon>
        <taxon>Pseudomonadati</taxon>
        <taxon>Pseudomonadota</taxon>
        <taxon>Alphaproteobacteria</taxon>
        <taxon>Hyphomicrobiales</taxon>
        <taxon>Xanthobacteraceae</taxon>
        <taxon>Ancylobacter</taxon>
    </lineage>
</organism>
<name>A0ABT0DBQ0_9HYPH</name>
<dbReference type="Proteomes" id="UP001203284">
    <property type="component" value="Unassembled WGS sequence"/>
</dbReference>